<evidence type="ECO:0000313" key="3">
    <source>
        <dbReference type="Proteomes" id="UP000283210"/>
    </source>
</evidence>
<keyword evidence="3" id="KW-1185">Reference proteome</keyword>
<evidence type="ECO:0000256" key="1">
    <source>
        <dbReference type="SAM" id="MobiDB-lite"/>
    </source>
</evidence>
<feature type="region of interest" description="Disordered" evidence="1">
    <location>
        <begin position="1"/>
        <end position="23"/>
    </location>
</feature>
<accession>A0A437DMH3</accession>
<name>A0A437DMH3_ORYJA</name>
<reference evidence="2 3" key="1">
    <citation type="submission" date="2018-11" db="EMBL/GenBank/DDBJ databases">
        <authorList>
            <person name="Lopez-Roques C."/>
            <person name="Donnadieu C."/>
            <person name="Bouchez O."/>
            <person name="Klopp C."/>
            <person name="Cabau C."/>
            <person name="Zahm M."/>
        </authorList>
    </citation>
    <scope>NUCLEOTIDE SEQUENCE [LARGE SCALE GENOMIC DNA]</scope>
    <source>
        <strain evidence="2">RS831</strain>
        <tissue evidence="2">Whole body</tissue>
    </source>
</reference>
<protein>
    <submittedName>
        <fullName evidence="2">Uncharacterized protein</fullName>
    </submittedName>
</protein>
<reference evidence="2 3" key="2">
    <citation type="submission" date="2019-01" db="EMBL/GenBank/DDBJ databases">
        <title>A chromosome length genome reference of the Java medaka (oryzias javanicus).</title>
        <authorList>
            <person name="Herpin A."/>
            <person name="Takehana Y."/>
            <person name="Naruse K."/>
            <person name="Ansai S."/>
            <person name="Kawaguchi M."/>
        </authorList>
    </citation>
    <scope>NUCLEOTIDE SEQUENCE [LARGE SCALE GENOMIC DNA]</scope>
    <source>
        <strain evidence="2">RS831</strain>
        <tissue evidence="2">Whole body</tissue>
    </source>
</reference>
<sequence length="103" mass="11589">MKEQRASDEAPGNQRANTQKLLPKTRKICWHGRKQPAVLSSSCHHSHPTFLGSTVTDEDTPAYTLLSRWRVARRLETPLQGTSKSVPGLAEKEGGRTRRTLRK</sequence>
<dbReference type="EMBL" id="CM012437">
    <property type="protein sequence ID" value="RVE76055.1"/>
    <property type="molecule type" value="Genomic_DNA"/>
</dbReference>
<feature type="region of interest" description="Disordered" evidence="1">
    <location>
        <begin position="78"/>
        <end position="103"/>
    </location>
</feature>
<evidence type="ECO:0000313" key="2">
    <source>
        <dbReference type="EMBL" id="RVE76055.1"/>
    </source>
</evidence>
<dbReference type="AlphaFoldDB" id="A0A437DMH3"/>
<proteinExistence type="predicted"/>
<dbReference type="Proteomes" id="UP000283210">
    <property type="component" value="Chromosome 1"/>
</dbReference>
<gene>
    <name evidence="2" type="ORF">OJAV_G00005100</name>
</gene>
<organism evidence="2 3">
    <name type="scientific">Oryzias javanicus</name>
    <name type="common">Javanese ricefish</name>
    <name type="synonym">Aplocheilus javanicus</name>
    <dbReference type="NCBI Taxonomy" id="123683"/>
    <lineage>
        <taxon>Eukaryota</taxon>
        <taxon>Metazoa</taxon>
        <taxon>Chordata</taxon>
        <taxon>Craniata</taxon>
        <taxon>Vertebrata</taxon>
        <taxon>Euteleostomi</taxon>
        <taxon>Actinopterygii</taxon>
        <taxon>Neopterygii</taxon>
        <taxon>Teleostei</taxon>
        <taxon>Neoteleostei</taxon>
        <taxon>Acanthomorphata</taxon>
        <taxon>Ovalentaria</taxon>
        <taxon>Atherinomorphae</taxon>
        <taxon>Beloniformes</taxon>
        <taxon>Adrianichthyidae</taxon>
        <taxon>Oryziinae</taxon>
        <taxon>Oryzias</taxon>
    </lineage>
</organism>